<evidence type="ECO:0000313" key="5">
    <source>
        <dbReference type="EMBL" id="KAL0904934.1"/>
    </source>
</evidence>
<dbReference type="SUPFAM" id="SSF53623">
    <property type="entry name" value="MurD-like peptide ligases, catalytic domain"/>
    <property type="match status" value="1"/>
</dbReference>
<accession>A0ABD0TZ56</accession>
<dbReference type="PANTHER" id="PTHR11136">
    <property type="entry name" value="FOLYLPOLYGLUTAMATE SYNTHASE-RELATED"/>
    <property type="match status" value="1"/>
</dbReference>
<dbReference type="Proteomes" id="UP001552299">
    <property type="component" value="Unassembled WGS sequence"/>
</dbReference>
<dbReference type="PANTHER" id="PTHR11136:SF16">
    <property type="entry name" value="FOLYLPOLYGLUTAMATE SYNTHASE"/>
    <property type="match status" value="1"/>
</dbReference>
<sequence length="254" mass="27854">MVKTVFPGLGSSITHVDFDGQQGWEGENQFSGRMGNRIASPRLLKLTPLDSHLAGKIKFQKEQVHVAILEVNLGVKFVATNAVRTPIMCGISSLEYDLVEIPGNALGEIAGEKAGIFKQRVPTYIVTQPEKAISVLKAKASQLGISLQVPLPVDRGLLHDQKHRLGSEVASAFADIVRSGVQANPISFIALLYRCSHLGFVEEIKRSLKYLVDAKFLIKFMTVKENKDIRKNLSSTSQVFDPRGMIIISTSISL</sequence>
<dbReference type="Gene3D" id="3.40.1190.10">
    <property type="entry name" value="Mur-like, catalytic domain"/>
    <property type="match status" value="1"/>
</dbReference>
<evidence type="ECO:0000256" key="3">
    <source>
        <dbReference type="ARBA" id="ARBA00022741"/>
    </source>
</evidence>
<dbReference type="InterPro" id="IPR036565">
    <property type="entry name" value="Mur-like_cat_sf"/>
</dbReference>
<proteinExistence type="inferred from homology"/>
<dbReference type="EMBL" id="JANQDX010000019">
    <property type="protein sequence ID" value="KAL0904934.1"/>
    <property type="molecule type" value="Genomic_DNA"/>
</dbReference>
<dbReference type="GO" id="GO:0005524">
    <property type="term" value="F:ATP binding"/>
    <property type="evidence" value="ECO:0007669"/>
    <property type="project" value="UniProtKB-KW"/>
</dbReference>
<keyword evidence="2" id="KW-0436">Ligase</keyword>
<evidence type="ECO:0000256" key="4">
    <source>
        <dbReference type="ARBA" id="ARBA00022840"/>
    </source>
</evidence>
<keyword evidence="3" id="KW-0547">Nucleotide-binding</keyword>
<evidence type="ECO:0000256" key="2">
    <source>
        <dbReference type="ARBA" id="ARBA00022598"/>
    </source>
</evidence>
<dbReference type="GO" id="GO:0016874">
    <property type="term" value="F:ligase activity"/>
    <property type="evidence" value="ECO:0007669"/>
    <property type="project" value="UniProtKB-KW"/>
</dbReference>
<keyword evidence="6" id="KW-1185">Reference proteome</keyword>
<evidence type="ECO:0000313" key="6">
    <source>
        <dbReference type="Proteomes" id="UP001552299"/>
    </source>
</evidence>
<dbReference type="AlphaFoldDB" id="A0ABD0TZ56"/>
<gene>
    <name evidence="5" type="ORF">M5K25_027098</name>
</gene>
<keyword evidence="4" id="KW-0067">ATP-binding</keyword>
<dbReference type="InterPro" id="IPR001645">
    <property type="entry name" value="Folylpolyglutamate_synth"/>
</dbReference>
<organism evidence="5 6">
    <name type="scientific">Dendrobium thyrsiflorum</name>
    <name type="common">Pinecone-like raceme dendrobium</name>
    <name type="synonym">Orchid</name>
    <dbReference type="NCBI Taxonomy" id="117978"/>
    <lineage>
        <taxon>Eukaryota</taxon>
        <taxon>Viridiplantae</taxon>
        <taxon>Streptophyta</taxon>
        <taxon>Embryophyta</taxon>
        <taxon>Tracheophyta</taxon>
        <taxon>Spermatophyta</taxon>
        <taxon>Magnoliopsida</taxon>
        <taxon>Liliopsida</taxon>
        <taxon>Asparagales</taxon>
        <taxon>Orchidaceae</taxon>
        <taxon>Epidendroideae</taxon>
        <taxon>Malaxideae</taxon>
        <taxon>Dendrobiinae</taxon>
        <taxon>Dendrobium</taxon>
    </lineage>
</organism>
<name>A0ABD0TZ56_DENTH</name>
<comment type="caution">
    <text evidence="5">The sequence shown here is derived from an EMBL/GenBank/DDBJ whole genome shotgun (WGS) entry which is preliminary data.</text>
</comment>
<evidence type="ECO:0000256" key="1">
    <source>
        <dbReference type="ARBA" id="ARBA00008276"/>
    </source>
</evidence>
<comment type="similarity">
    <text evidence="1">Belongs to the folylpolyglutamate synthase family.</text>
</comment>
<reference evidence="5 6" key="1">
    <citation type="journal article" date="2024" name="Plant Biotechnol. J.">
        <title>Dendrobium thyrsiflorum genome and its molecular insights into genes involved in important horticultural traits.</title>
        <authorList>
            <person name="Chen B."/>
            <person name="Wang J.Y."/>
            <person name="Zheng P.J."/>
            <person name="Li K.L."/>
            <person name="Liang Y.M."/>
            <person name="Chen X.F."/>
            <person name="Zhang C."/>
            <person name="Zhao X."/>
            <person name="He X."/>
            <person name="Zhang G.Q."/>
            <person name="Liu Z.J."/>
            <person name="Xu Q."/>
        </authorList>
    </citation>
    <scope>NUCLEOTIDE SEQUENCE [LARGE SCALE GENOMIC DNA]</scope>
    <source>
        <strain evidence="5">GZMU011</strain>
    </source>
</reference>
<protein>
    <submittedName>
        <fullName evidence="5">Uncharacterized protein</fullName>
    </submittedName>
</protein>